<sequence length="87" mass="9802">MWGRCMRRWSSLSVSDLIFLNFSLTARVCGAPLVFGGDISRFGVRVRVCGLRCVCVFWSFRSGFSGSSFTAPRRTLNGRRHGRHGRS</sequence>
<evidence type="ECO:0000256" key="1">
    <source>
        <dbReference type="SAM" id="MobiDB-lite"/>
    </source>
</evidence>
<feature type="chain" id="PRO_5014889008" evidence="2">
    <location>
        <begin position="31"/>
        <end position="87"/>
    </location>
</feature>
<organism evidence="3">
    <name type="scientific">Anopheles darlingi</name>
    <name type="common">Mosquito</name>
    <dbReference type="NCBI Taxonomy" id="43151"/>
    <lineage>
        <taxon>Eukaryota</taxon>
        <taxon>Metazoa</taxon>
        <taxon>Ecdysozoa</taxon>
        <taxon>Arthropoda</taxon>
        <taxon>Hexapoda</taxon>
        <taxon>Insecta</taxon>
        <taxon>Pterygota</taxon>
        <taxon>Neoptera</taxon>
        <taxon>Endopterygota</taxon>
        <taxon>Diptera</taxon>
        <taxon>Nematocera</taxon>
        <taxon>Culicoidea</taxon>
        <taxon>Culicidae</taxon>
        <taxon>Anophelinae</taxon>
        <taxon>Anopheles</taxon>
    </lineage>
</organism>
<feature type="compositionally biased region" description="Basic residues" evidence="1">
    <location>
        <begin position="76"/>
        <end position="87"/>
    </location>
</feature>
<dbReference type="AlphaFoldDB" id="A0A2M4DEP5"/>
<reference evidence="3" key="1">
    <citation type="submission" date="2018-01" db="EMBL/GenBank/DDBJ databases">
        <title>An insight into the sialome of Amazonian anophelines.</title>
        <authorList>
            <person name="Ribeiro J.M."/>
            <person name="Scarpassa V."/>
            <person name="Calvo E."/>
        </authorList>
    </citation>
    <scope>NUCLEOTIDE SEQUENCE</scope>
</reference>
<accession>A0A2M4DEP5</accession>
<feature type="region of interest" description="Disordered" evidence="1">
    <location>
        <begin position="65"/>
        <end position="87"/>
    </location>
</feature>
<protein>
    <submittedName>
        <fullName evidence="3">Putative secreted protein</fullName>
    </submittedName>
</protein>
<proteinExistence type="predicted"/>
<feature type="signal peptide" evidence="2">
    <location>
        <begin position="1"/>
        <end position="30"/>
    </location>
</feature>
<dbReference type="EMBL" id="GGFL01011879">
    <property type="protein sequence ID" value="MBW76057.1"/>
    <property type="molecule type" value="Transcribed_RNA"/>
</dbReference>
<name>A0A2M4DEP5_ANODA</name>
<evidence type="ECO:0000256" key="2">
    <source>
        <dbReference type="SAM" id="SignalP"/>
    </source>
</evidence>
<keyword evidence="2" id="KW-0732">Signal</keyword>
<evidence type="ECO:0000313" key="3">
    <source>
        <dbReference type="EMBL" id="MBW76057.1"/>
    </source>
</evidence>